<keyword evidence="1" id="KW-0732">Signal</keyword>
<dbReference type="AlphaFoldDB" id="A0AAG5DD04"/>
<sequence length="42" mass="4503">MNFKQAVTLIVLLAAVAIAQALPNADPQYRGYAGYGGYPYGR</sequence>
<feature type="signal peptide" evidence="1">
    <location>
        <begin position="1"/>
        <end position="21"/>
    </location>
</feature>
<evidence type="ECO:0000313" key="2">
    <source>
        <dbReference type="EnsemblMetazoa" id="ENSAATROPP008745"/>
    </source>
</evidence>
<evidence type="ECO:0000313" key="3">
    <source>
        <dbReference type="Proteomes" id="UP000075880"/>
    </source>
</evidence>
<accession>A0AAG5DD04</accession>
<feature type="chain" id="PRO_5042619396" evidence="1">
    <location>
        <begin position="22"/>
        <end position="42"/>
    </location>
</feature>
<reference evidence="2" key="1">
    <citation type="submission" date="2024-04" db="UniProtKB">
        <authorList>
            <consortium name="EnsemblMetazoa"/>
        </authorList>
    </citation>
    <scope>IDENTIFICATION</scope>
    <source>
        <strain evidence="2">EBRO</strain>
    </source>
</reference>
<name>A0AAG5DD04_ANOAO</name>
<proteinExistence type="predicted"/>
<evidence type="ECO:0000256" key="1">
    <source>
        <dbReference type="SAM" id="SignalP"/>
    </source>
</evidence>
<keyword evidence="3" id="KW-1185">Reference proteome</keyword>
<organism evidence="2 3">
    <name type="scientific">Anopheles atroparvus</name>
    <name type="common">European mosquito</name>
    <dbReference type="NCBI Taxonomy" id="41427"/>
    <lineage>
        <taxon>Eukaryota</taxon>
        <taxon>Metazoa</taxon>
        <taxon>Ecdysozoa</taxon>
        <taxon>Arthropoda</taxon>
        <taxon>Hexapoda</taxon>
        <taxon>Insecta</taxon>
        <taxon>Pterygota</taxon>
        <taxon>Neoptera</taxon>
        <taxon>Endopterygota</taxon>
        <taxon>Diptera</taxon>
        <taxon>Nematocera</taxon>
        <taxon>Culicoidea</taxon>
        <taxon>Culicidae</taxon>
        <taxon>Anophelinae</taxon>
        <taxon>Anopheles</taxon>
    </lineage>
</organism>
<dbReference type="EnsemblMetazoa" id="ENSAATROPT009658">
    <property type="protein sequence ID" value="ENSAATROPP008745"/>
    <property type="gene ID" value="ENSAATROPG007872"/>
</dbReference>
<protein>
    <submittedName>
        <fullName evidence="2">Uncharacterized protein</fullName>
    </submittedName>
</protein>
<dbReference type="Proteomes" id="UP000075880">
    <property type="component" value="Unassembled WGS sequence"/>
</dbReference>